<dbReference type="AlphaFoldDB" id="A0A1N7LR33"/>
<dbReference type="SUPFAM" id="SSF55729">
    <property type="entry name" value="Acyl-CoA N-acyltransferases (Nat)"/>
    <property type="match status" value="1"/>
</dbReference>
<keyword evidence="3" id="KW-1185">Reference proteome</keyword>
<evidence type="ECO:0000313" key="3">
    <source>
        <dbReference type="Proteomes" id="UP000186684"/>
    </source>
</evidence>
<dbReference type="PROSITE" id="PS51186">
    <property type="entry name" value="GNAT"/>
    <property type="match status" value="1"/>
</dbReference>
<dbReference type="OrthoDB" id="9797417at2"/>
<dbReference type="Gene3D" id="3.40.630.30">
    <property type="match status" value="1"/>
</dbReference>
<evidence type="ECO:0000259" key="1">
    <source>
        <dbReference type="PROSITE" id="PS51186"/>
    </source>
</evidence>
<dbReference type="Proteomes" id="UP000186684">
    <property type="component" value="Unassembled WGS sequence"/>
</dbReference>
<sequence>MTPVTVETAEPDDAAGCAAIVNDWIDRTDWMPRIHTRAAVVDYYRRHVLPKRLAKVARRGTFGTVSGFLALEEEAGLITDLYCAQPGRGIGRRLLEAARTQADALRLWTFVANEGARRFYAREGFKEVRRTDGDNDERLPDVLLTWERAA</sequence>
<accession>A0A1N7LR33</accession>
<dbReference type="Pfam" id="PF13508">
    <property type="entry name" value="Acetyltransf_7"/>
    <property type="match status" value="1"/>
</dbReference>
<dbReference type="GO" id="GO:0016747">
    <property type="term" value="F:acyltransferase activity, transferring groups other than amino-acyl groups"/>
    <property type="evidence" value="ECO:0007669"/>
    <property type="project" value="InterPro"/>
</dbReference>
<organism evidence="2 3">
    <name type="scientific">Roseivivax lentus</name>
    <dbReference type="NCBI Taxonomy" id="633194"/>
    <lineage>
        <taxon>Bacteria</taxon>
        <taxon>Pseudomonadati</taxon>
        <taxon>Pseudomonadota</taxon>
        <taxon>Alphaproteobacteria</taxon>
        <taxon>Rhodobacterales</taxon>
        <taxon>Roseobacteraceae</taxon>
        <taxon>Roseivivax</taxon>
    </lineage>
</organism>
<dbReference type="STRING" id="633194.SAMN05421759_10386"/>
<keyword evidence="2" id="KW-0808">Transferase</keyword>
<dbReference type="EMBL" id="FTOQ01000003">
    <property type="protein sequence ID" value="SIS76313.1"/>
    <property type="molecule type" value="Genomic_DNA"/>
</dbReference>
<proteinExistence type="predicted"/>
<protein>
    <submittedName>
        <fullName evidence="2">L-amino acid N-acyltransferase YncA</fullName>
    </submittedName>
</protein>
<dbReference type="InterPro" id="IPR000182">
    <property type="entry name" value="GNAT_dom"/>
</dbReference>
<dbReference type="RefSeq" id="WP_076446581.1">
    <property type="nucleotide sequence ID" value="NZ_FTOQ01000003.1"/>
</dbReference>
<feature type="domain" description="N-acetyltransferase" evidence="1">
    <location>
        <begin position="4"/>
        <end position="149"/>
    </location>
</feature>
<dbReference type="InterPro" id="IPR016181">
    <property type="entry name" value="Acyl_CoA_acyltransferase"/>
</dbReference>
<keyword evidence="2" id="KW-0012">Acyltransferase</keyword>
<reference evidence="3" key="1">
    <citation type="submission" date="2017-01" db="EMBL/GenBank/DDBJ databases">
        <authorList>
            <person name="Varghese N."/>
            <person name="Submissions S."/>
        </authorList>
    </citation>
    <scope>NUCLEOTIDE SEQUENCE [LARGE SCALE GENOMIC DNA]</scope>
    <source>
        <strain evidence="3">DSM 29430</strain>
    </source>
</reference>
<evidence type="ECO:0000313" key="2">
    <source>
        <dbReference type="EMBL" id="SIS76313.1"/>
    </source>
</evidence>
<name>A0A1N7LR33_9RHOB</name>
<gene>
    <name evidence="2" type="ORF">SAMN05421759_10386</name>
</gene>